<accession>A0A409YVV1</accession>
<dbReference type="EMBL" id="NHTK01000509">
    <property type="protein sequence ID" value="PPR07146.1"/>
    <property type="molecule type" value="Genomic_DNA"/>
</dbReference>
<dbReference type="AlphaFoldDB" id="A0A409YVV1"/>
<dbReference type="PROSITE" id="PS51257">
    <property type="entry name" value="PROKAR_LIPOPROTEIN"/>
    <property type="match status" value="1"/>
</dbReference>
<sequence length="360" mass="39684">MLAKLSAKYPQYLRKKWHSKLHAALTVVISCMAFVGNESDVTVSLQVLNSILENDKRVQDEVEALYSQDAIHLRQLMKLLRSIQFLDEVMKPLLHRLKEESGKIGQAVSWAASSQGGLQAGGKSLIKLCQTRPDLRPLLFTLKENLSSSALYPEIVTIISNALEAIPDAGFQPLSGENTAMVSERGALTAQFDRSISEIAMESAYSPNPNFTSTIPAAEQIPSQYERLVDTAFSLEYRTNRDDTSGPSDLLQNIVQVARELDHAEDIRSDLATTDIQTQIGQSLLDELSEEVRRSVDTFLSTVERGSTVSSGDESVSTVSALIGSYSSQARHASWLSGWIRMILVYTMTLKLVGSLLESE</sequence>
<dbReference type="Proteomes" id="UP000284842">
    <property type="component" value="Unassembled WGS sequence"/>
</dbReference>
<evidence type="ECO:0000313" key="2">
    <source>
        <dbReference type="Proteomes" id="UP000284842"/>
    </source>
</evidence>
<proteinExistence type="predicted"/>
<dbReference type="InParanoid" id="A0A409YVV1"/>
<organism evidence="1 2">
    <name type="scientific">Panaeolus cyanescens</name>
    <dbReference type="NCBI Taxonomy" id="181874"/>
    <lineage>
        <taxon>Eukaryota</taxon>
        <taxon>Fungi</taxon>
        <taxon>Dikarya</taxon>
        <taxon>Basidiomycota</taxon>
        <taxon>Agaricomycotina</taxon>
        <taxon>Agaricomycetes</taxon>
        <taxon>Agaricomycetidae</taxon>
        <taxon>Agaricales</taxon>
        <taxon>Agaricineae</taxon>
        <taxon>Galeropsidaceae</taxon>
        <taxon>Panaeolus</taxon>
    </lineage>
</organism>
<reference evidence="1 2" key="1">
    <citation type="journal article" date="2018" name="Evol. Lett.">
        <title>Horizontal gene cluster transfer increased hallucinogenic mushroom diversity.</title>
        <authorList>
            <person name="Reynolds H.T."/>
            <person name="Vijayakumar V."/>
            <person name="Gluck-Thaler E."/>
            <person name="Korotkin H.B."/>
            <person name="Matheny P.B."/>
            <person name="Slot J.C."/>
        </authorList>
    </citation>
    <scope>NUCLEOTIDE SEQUENCE [LARGE SCALE GENOMIC DNA]</scope>
    <source>
        <strain evidence="1 2">2629</strain>
    </source>
</reference>
<protein>
    <submittedName>
        <fullName evidence="1">Uncharacterized protein</fullName>
    </submittedName>
</protein>
<evidence type="ECO:0000313" key="1">
    <source>
        <dbReference type="EMBL" id="PPR07146.1"/>
    </source>
</evidence>
<keyword evidence="2" id="KW-1185">Reference proteome</keyword>
<gene>
    <name evidence="1" type="ORF">CVT24_010768</name>
</gene>
<comment type="caution">
    <text evidence="1">The sequence shown here is derived from an EMBL/GenBank/DDBJ whole genome shotgun (WGS) entry which is preliminary data.</text>
</comment>
<name>A0A409YVV1_9AGAR</name>